<evidence type="ECO:0000313" key="3">
    <source>
        <dbReference type="Proteomes" id="UP001550348"/>
    </source>
</evidence>
<dbReference type="RefSeq" id="WP_355668132.1">
    <property type="nucleotide sequence ID" value="NZ_JBEXRX010000209.1"/>
</dbReference>
<sequence>MTKELDRPAERWSGLMHGRDIRGHRRVKAKRSRLPPVAGVLAVLTLAIAGANAMSPGPSRVSGPQSLPSATPVPVEPVIDLPPDPTQASSAPPAAAGPAPRSATPATRVPSPAKPTPSRLAEPGPVGKSPTPQASTKTTSQPAPFVPQRIEAEASTTQISGGAAVVQCGSCMGGARVGYIGATAQVVVVANLPSSGLRTIRVTYETDGLRQLKIKANSVDVEARWLNGGGWEVPNSFEFTTTLPAGPLRLMFYNDVTSAPDVDQVVIS</sequence>
<comment type="caution">
    <text evidence="2">The sequence shown here is derived from an EMBL/GenBank/DDBJ whole genome shotgun (WGS) entry which is preliminary data.</text>
</comment>
<feature type="compositionally biased region" description="Basic and acidic residues" evidence="1">
    <location>
        <begin position="1"/>
        <end position="10"/>
    </location>
</feature>
<evidence type="ECO:0000313" key="2">
    <source>
        <dbReference type="EMBL" id="MEU0156630.1"/>
    </source>
</evidence>
<dbReference type="SUPFAM" id="SSF49785">
    <property type="entry name" value="Galactose-binding domain-like"/>
    <property type="match status" value="1"/>
</dbReference>
<feature type="compositionally biased region" description="Low complexity" evidence="1">
    <location>
        <begin position="86"/>
        <end position="107"/>
    </location>
</feature>
<feature type="compositionally biased region" description="Polar residues" evidence="1">
    <location>
        <begin position="130"/>
        <end position="142"/>
    </location>
</feature>
<dbReference type="Proteomes" id="UP001550348">
    <property type="component" value="Unassembled WGS sequence"/>
</dbReference>
<dbReference type="InterPro" id="IPR008979">
    <property type="entry name" value="Galactose-bd-like_sf"/>
</dbReference>
<dbReference type="Gene3D" id="2.60.120.260">
    <property type="entry name" value="Galactose-binding domain-like"/>
    <property type="match status" value="1"/>
</dbReference>
<protein>
    <recommendedName>
        <fullName evidence="4">CBM6 domain-containing protein</fullName>
    </recommendedName>
</protein>
<feature type="compositionally biased region" description="Basic residues" evidence="1">
    <location>
        <begin position="22"/>
        <end position="32"/>
    </location>
</feature>
<name>A0ABV2VV18_9ACTN</name>
<evidence type="ECO:0000256" key="1">
    <source>
        <dbReference type="SAM" id="MobiDB-lite"/>
    </source>
</evidence>
<proteinExistence type="predicted"/>
<feature type="region of interest" description="Disordered" evidence="1">
    <location>
        <begin position="1"/>
        <end position="32"/>
    </location>
</feature>
<keyword evidence="3" id="KW-1185">Reference proteome</keyword>
<reference evidence="2 3" key="1">
    <citation type="submission" date="2024-06" db="EMBL/GenBank/DDBJ databases">
        <title>The Natural Products Discovery Center: Release of the First 8490 Sequenced Strains for Exploring Actinobacteria Biosynthetic Diversity.</title>
        <authorList>
            <person name="Kalkreuter E."/>
            <person name="Kautsar S.A."/>
            <person name="Yang D."/>
            <person name="Bader C.D."/>
            <person name="Teijaro C.N."/>
            <person name="Fluegel L."/>
            <person name="Davis C.M."/>
            <person name="Simpson J.R."/>
            <person name="Lauterbach L."/>
            <person name="Steele A.D."/>
            <person name="Gui C."/>
            <person name="Meng S."/>
            <person name="Li G."/>
            <person name="Viehrig K."/>
            <person name="Ye F."/>
            <person name="Su P."/>
            <person name="Kiefer A.F."/>
            <person name="Nichols A."/>
            <person name="Cepeda A.J."/>
            <person name="Yan W."/>
            <person name="Fan B."/>
            <person name="Jiang Y."/>
            <person name="Adhikari A."/>
            <person name="Zheng C.-J."/>
            <person name="Schuster L."/>
            <person name="Cowan T.M."/>
            <person name="Smanski M.J."/>
            <person name="Chevrette M.G."/>
            <person name="De Carvalho L.P.S."/>
            <person name="Shen B."/>
        </authorList>
    </citation>
    <scope>NUCLEOTIDE SEQUENCE [LARGE SCALE GENOMIC DNA]</scope>
    <source>
        <strain evidence="2 3">NPDC006286</strain>
    </source>
</reference>
<gene>
    <name evidence="2" type="ORF">ABZ071_33080</name>
</gene>
<evidence type="ECO:0008006" key="4">
    <source>
        <dbReference type="Google" id="ProtNLM"/>
    </source>
</evidence>
<organism evidence="2 3">
    <name type="scientific">Micromonospora fulviviridis</name>
    <dbReference type="NCBI Taxonomy" id="47860"/>
    <lineage>
        <taxon>Bacteria</taxon>
        <taxon>Bacillati</taxon>
        <taxon>Actinomycetota</taxon>
        <taxon>Actinomycetes</taxon>
        <taxon>Micromonosporales</taxon>
        <taxon>Micromonosporaceae</taxon>
        <taxon>Micromonospora</taxon>
    </lineage>
</organism>
<feature type="region of interest" description="Disordered" evidence="1">
    <location>
        <begin position="52"/>
        <end position="144"/>
    </location>
</feature>
<accession>A0ABV2VV18</accession>
<dbReference type="EMBL" id="JBEXRX010000209">
    <property type="protein sequence ID" value="MEU0156630.1"/>
    <property type="molecule type" value="Genomic_DNA"/>
</dbReference>